<dbReference type="Proteomes" id="UP001058003">
    <property type="component" value="Chromosome"/>
</dbReference>
<gene>
    <name evidence="1" type="ORF">Daura_28195</name>
</gene>
<evidence type="ECO:0000313" key="1">
    <source>
        <dbReference type="EMBL" id="UWZ50700.1"/>
    </source>
</evidence>
<dbReference type="InterPro" id="IPR011044">
    <property type="entry name" value="Quino_amine_DH_bsu"/>
</dbReference>
<evidence type="ECO:0000313" key="2">
    <source>
        <dbReference type="Proteomes" id="UP001058003"/>
    </source>
</evidence>
<organism evidence="1 2">
    <name type="scientific">Dactylosporangium aurantiacum</name>
    <dbReference type="NCBI Taxonomy" id="35754"/>
    <lineage>
        <taxon>Bacteria</taxon>
        <taxon>Bacillati</taxon>
        <taxon>Actinomycetota</taxon>
        <taxon>Actinomycetes</taxon>
        <taxon>Micromonosporales</taxon>
        <taxon>Micromonosporaceae</taxon>
        <taxon>Dactylosporangium</taxon>
    </lineage>
</organism>
<dbReference type="OrthoDB" id="218695at2"/>
<proteinExistence type="predicted"/>
<name>A0A9Q9IDR7_9ACTN</name>
<keyword evidence="2" id="KW-1185">Reference proteome</keyword>
<dbReference type="SUPFAM" id="SSF50969">
    <property type="entry name" value="YVTN repeat-like/Quinoprotein amine dehydrogenase"/>
    <property type="match status" value="1"/>
</dbReference>
<dbReference type="KEGG" id="daur:Daura_28195"/>
<dbReference type="RefSeq" id="WP_156089645.1">
    <property type="nucleotide sequence ID" value="NZ_CP073767.1"/>
</dbReference>
<protein>
    <submittedName>
        <fullName evidence="1">Uncharacterized protein</fullName>
    </submittedName>
</protein>
<dbReference type="EMBL" id="CP073767">
    <property type="protein sequence ID" value="UWZ50700.1"/>
    <property type="molecule type" value="Genomic_DNA"/>
</dbReference>
<accession>A0A9Q9IDR7</accession>
<reference evidence="1" key="1">
    <citation type="submission" date="2021-04" db="EMBL/GenBank/DDBJ databases">
        <title>Dactylosporangium aurantiacum NRRL B-8018 full assembly.</title>
        <authorList>
            <person name="Hartkoorn R.C."/>
            <person name="Beaudoing E."/>
            <person name="Hot D."/>
        </authorList>
    </citation>
    <scope>NUCLEOTIDE SEQUENCE</scope>
    <source>
        <strain evidence="1">NRRL B-8018</strain>
    </source>
</reference>
<sequence length="323" mass="34765">MRRWDFGALRTVAVGGVAAVAGMFSTVEQSTVCTLHEADTGRLLGGWPMPYDWSFSHPDAHLSTVVAHGEAYSIVRGRGSDYTVHRLTLDGPVLTGRFEPDGDGVHTVAPGVVSGRPAVLSSDWRRVHYHHLRTGARLRPPWTAPDGWQVEELVAVGGRTYAWLEPRDDTPRTDWRCWLWDAVTGRPVAPPVFVRGYRWGPWPLGRRPALLVKADWQDYRVLDLALGRPVGPALPRPAADLTAPAAGVLHGRAVLAAAAGTALTVWDLLSGAARHVVTLPEPPLAVAVAADRLYVADPAGGIGAHPVPLRSVHPLAGRAPQHG</sequence>
<dbReference type="AlphaFoldDB" id="A0A9Q9IDR7"/>